<dbReference type="InterPro" id="IPR036761">
    <property type="entry name" value="TTHA0802/YceI-like_sf"/>
</dbReference>
<comment type="similarity">
    <text evidence="1">Belongs to the UPF0312 family.</text>
</comment>
<comment type="caution">
    <text evidence="3">The sequence shown here is derived from an EMBL/GenBank/DDBJ whole genome shotgun (WGS) entry which is preliminary data.</text>
</comment>
<evidence type="ECO:0000256" key="1">
    <source>
        <dbReference type="ARBA" id="ARBA00008812"/>
    </source>
</evidence>
<dbReference type="Pfam" id="PF04264">
    <property type="entry name" value="YceI"/>
    <property type="match status" value="1"/>
</dbReference>
<dbReference type="SMART" id="SM00867">
    <property type="entry name" value="YceI"/>
    <property type="match status" value="1"/>
</dbReference>
<reference evidence="3 4" key="1">
    <citation type="submission" date="2024-09" db="EMBL/GenBank/DDBJ databases">
        <authorList>
            <person name="Sun Q."/>
            <person name="Mori K."/>
        </authorList>
    </citation>
    <scope>NUCLEOTIDE SEQUENCE [LARGE SCALE GENOMIC DNA]</scope>
    <source>
        <strain evidence="3 4">TBRC 1432</strain>
    </source>
</reference>
<evidence type="ECO:0000313" key="4">
    <source>
        <dbReference type="Proteomes" id="UP001589810"/>
    </source>
</evidence>
<dbReference type="RefSeq" id="WP_273939671.1">
    <property type="nucleotide sequence ID" value="NZ_CP097263.1"/>
</dbReference>
<dbReference type="EMBL" id="JBHLUD010000001">
    <property type="protein sequence ID" value="MFC0540826.1"/>
    <property type="molecule type" value="Genomic_DNA"/>
</dbReference>
<proteinExistence type="inferred from homology"/>
<evidence type="ECO:0000259" key="2">
    <source>
        <dbReference type="SMART" id="SM00867"/>
    </source>
</evidence>
<protein>
    <submittedName>
        <fullName evidence="3">YceI family protein</fullName>
    </submittedName>
</protein>
<dbReference type="InterPro" id="IPR007372">
    <property type="entry name" value="Lipid/polyisoprenoid-bd_YceI"/>
</dbReference>
<dbReference type="Proteomes" id="UP001589810">
    <property type="component" value="Unassembled WGS sequence"/>
</dbReference>
<sequence>MTAATQIPGYVAGTWTIDPVHSEVAFIVRHLGVSKVRGRFNTISGTIVTGEDPTKSSVTAQIVADSVDTKNEQRDGHVRSADFLHVEEHEHLTFTSTAVRIDGEDIEIDGDLTLHGVTKSVTLTGELGGFGDGPNSKVLGVSASTEIKRSDFGVGGGIPSAVVSDKIKIELDVEAGLQA</sequence>
<evidence type="ECO:0000313" key="3">
    <source>
        <dbReference type="EMBL" id="MFC0540826.1"/>
    </source>
</evidence>
<dbReference type="PANTHER" id="PTHR34406">
    <property type="entry name" value="PROTEIN YCEI"/>
    <property type="match status" value="1"/>
</dbReference>
<name>A0ABV6MLQ6_9PSEU</name>
<dbReference type="SUPFAM" id="SSF101874">
    <property type="entry name" value="YceI-like"/>
    <property type="match status" value="1"/>
</dbReference>
<keyword evidence="4" id="KW-1185">Reference proteome</keyword>
<dbReference type="Gene3D" id="2.40.128.110">
    <property type="entry name" value="Lipid/polyisoprenoid-binding, YceI-like"/>
    <property type="match status" value="1"/>
</dbReference>
<organism evidence="3 4">
    <name type="scientific">Kutzneria chonburiensis</name>
    <dbReference type="NCBI Taxonomy" id="1483604"/>
    <lineage>
        <taxon>Bacteria</taxon>
        <taxon>Bacillati</taxon>
        <taxon>Actinomycetota</taxon>
        <taxon>Actinomycetes</taxon>
        <taxon>Pseudonocardiales</taxon>
        <taxon>Pseudonocardiaceae</taxon>
        <taxon>Kutzneria</taxon>
    </lineage>
</organism>
<gene>
    <name evidence="3" type="ORF">ACFFH7_05010</name>
</gene>
<feature type="domain" description="Lipid/polyisoprenoid-binding YceI-like" evidence="2">
    <location>
        <begin position="14"/>
        <end position="176"/>
    </location>
</feature>
<dbReference type="PANTHER" id="PTHR34406:SF1">
    <property type="entry name" value="PROTEIN YCEI"/>
    <property type="match status" value="1"/>
</dbReference>
<accession>A0ABV6MLQ6</accession>